<dbReference type="STRING" id="37625.SAMN05660420_01751"/>
<evidence type="ECO:0000256" key="1">
    <source>
        <dbReference type="ARBA" id="ARBA00022448"/>
    </source>
</evidence>
<dbReference type="PROSITE" id="PS50893">
    <property type="entry name" value="ABC_TRANSPORTER_2"/>
    <property type="match status" value="1"/>
</dbReference>
<dbReference type="Pfam" id="PF00005">
    <property type="entry name" value="ABC_tran"/>
    <property type="match status" value="1"/>
</dbReference>
<keyword evidence="2" id="KW-0547">Nucleotide-binding</keyword>
<dbReference type="Gene3D" id="3.40.50.300">
    <property type="entry name" value="P-loop containing nucleotide triphosphate hydrolases"/>
    <property type="match status" value="1"/>
</dbReference>
<evidence type="ECO:0000313" key="6">
    <source>
        <dbReference type="Proteomes" id="UP000199409"/>
    </source>
</evidence>
<evidence type="ECO:0000256" key="3">
    <source>
        <dbReference type="ARBA" id="ARBA00022840"/>
    </source>
</evidence>
<dbReference type="InterPro" id="IPR027417">
    <property type="entry name" value="P-loop_NTPase"/>
</dbReference>
<dbReference type="OrthoDB" id="9809450at2"/>
<dbReference type="InterPro" id="IPR050166">
    <property type="entry name" value="ABC_transporter_ATP-bind"/>
</dbReference>
<evidence type="ECO:0000313" key="5">
    <source>
        <dbReference type="EMBL" id="SEA29466.1"/>
    </source>
</evidence>
<dbReference type="SMART" id="SM00382">
    <property type="entry name" value="AAA"/>
    <property type="match status" value="1"/>
</dbReference>
<dbReference type="SUPFAM" id="SSF52540">
    <property type="entry name" value="P-loop containing nucleoside triphosphate hydrolases"/>
    <property type="match status" value="1"/>
</dbReference>
<dbReference type="CDD" id="cd03293">
    <property type="entry name" value="ABC_NrtD_SsuB_transporters"/>
    <property type="match status" value="1"/>
</dbReference>
<dbReference type="InterPro" id="IPR003439">
    <property type="entry name" value="ABC_transporter-like_ATP-bd"/>
</dbReference>
<feature type="domain" description="ABC transporter" evidence="4">
    <location>
        <begin position="22"/>
        <end position="251"/>
    </location>
</feature>
<dbReference type="GO" id="GO:0005524">
    <property type="term" value="F:ATP binding"/>
    <property type="evidence" value="ECO:0007669"/>
    <property type="project" value="UniProtKB-KW"/>
</dbReference>
<name>A0A1H4A0I4_9BACT</name>
<keyword evidence="3 5" id="KW-0067">ATP-binding</keyword>
<proteinExistence type="predicted"/>
<reference evidence="5 6" key="1">
    <citation type="submission" date="2016-10" db="EMBL/GenBank/DDBJ databases">
        <authorList>
            <person name="de Groot N.N."/>
        </authorList>
    </citation>
    <scope>NUCLEOTIDE SEQUENCE [LARGE SCALE GENOMIC DNA]</scope>
    <source>
        <strain evidence="5 6">DSM 7343</strain>
    </source>
</reference>
<dbReference type="PANTHER" id="PTHR42788:SF13">
    <property type="entry name" value="ALIPHATIC SULFONATES IMPORT ATP-BINDING PROTEIN SSUB"/>
    <property type="match status" value="1"/>
</dbReference>
<dbReference type="InterPro" id="IPR003593">
    <property type="entry name" value="AAA+_ATPase"/>
</dbReference>
<dbReference type="GO" id="GO:0016887">
    <property type="term" value="F:ATP hydrolysis activity"/>
    <property type="evidence" value="ECO:0007669"/>
    <property type="project" value="InterPro"/>
</dbReference>
<dbReference type="PROSITE" id="PS00211">
    <property type="entry name" value="ABC_TRANSPORTER_1"/>
    <property type="match status" value="1"/>
</dbReference>
<evidence type="ECO:0000256" key="2">
    <source>
        <dbReference type="ARBA" id="ARBA00022741"/>
    </source>
</evidence>
<dbReference type="Proteomes" id="UP000199409">
    <property type="component" value="Unassembled WGS sequence"/>
</dbReference>
<dbReference type="RefSeq" id="WP_092346894.1">
    <property type="nucleotide sequence ID" value="NZ_FNQN01000004.1"/>
</dbReference>
<organism evidence="5 6">
    <name type="scientific">Desulfuromusa kysingii</name>
    <dbReference type="NCBI Taxonomy" id="37625"/>
    <lineage>
        <taxon>Bacteria</taxon>
        <taxon>Pseudomonadati</taxon>
        <taxon>Thermodesulfobacteriota</taxon>
        <taxon>Desulfuromonadia</taxon>
        <taxon>Desulfuromonadales</taxon>
        <taxon>Geopsychrobacteraceae</taxon>
        <taxon>Desulfuromusa</taxon>
    </lineage>
</organism>
<keyword evidence="1" id="KW-0813">Transport</keyword>
<dbReference type="PANTHER" id="PTHR42788">
    <property type="entry name" value="TAURINE IMPORT ATP-BINDING PROTEIN-RELATED"/>
    <property type="match status" value="1"/>
</dbReference>
<keyword evidence="6" id="KW-1185">Reference proteome</keyword>
<gene>
    <name evidence="5" type="ORF">SAMN05660420_01751</name>
</gene>
<dbReference type="EMBL" id="FNQN01000004">
    <property type="protein sequence ID" value="SEA29466.1"/>
    <property type="molecule type" value="Genomic_DNA"/>
</dbReference>
<evidence type="ECO:0000259" key="4">
    <source>
        <dbReference type="PROSITE" id="PS50893"/>
    </source>
</evidence>
<dbReference type="AlphaFoldDB" id="A0A1H4A0I4"/>
<dbReference type="InterPro" id="IPR017871">
    <property type="entry name" value="ABC_transporter-like_CS"/>
</dbReference>
<accession>A0A1H4A0I4</accession>
<protein>
    <submittedName>
        <fullName evidence="5">NitT/TauT family transport system ATP-binding protein</fullName>
    </submittedName>
</protein>
<sequence length="286" mass="31495">MKSHLKVVYNRDKRAAPALLNIDSLSVGFTTTNGCVSVLQDVSFSVDQGEIVCILGRSGCGKTTLLNLLAGFLKPDIGSVQLAGKNVDGPGTNRCVVFQENALFPWLTVRENIDFGLQQRGFNKKQRNIEVERFIELVGLAGYADHLPEEISGGMKQRVALARVLILAPEVLLLDEPFAALDAQTRGEMQLLLMQLSRKLSHTVLFVTHDIEEALLLADRILILDKASKGIKCIIDVTLPRYRSKQDQLFVRMNRELTEILKAPSESCDVKDCAQCPPAGGDAHNL</sequence>